<keyword evidence="1" id="KW-0732">Signal</keyword>
<organism evidence="2 3">
    <name type="scientific">Chitinophaga eiseniae</name>
    <dbReference type="NCBI Taxonomy" id="634771"/>
    <lineage>
        <taxon>Bacteria</taxon>
        <taxon>Pseudomonadati</taxon>
        <taxon>Bacteroidota</taxon>
        <taxon>Chitinophagia</taxon>
        <taxon>Chitinophagales</taxon>
        <taxon>Chitinophagaceae</taxon>
        <taxon>Chitinophaga</taxon>
    </lineage>
</organism>
<reference evidence="2 3" key="1">
    <citation type="submission" date="2020-04" db="EMBL/GenBank/DDBJ databases">
        <authorList>
            <person name="Yin C."/>
        </authorList>
    </citation>
    <scope>NUCLEOTIDE SEQUENCE [LARGE SCALE GENOMIC DNA]</scope>
    <source>
        <strain evidence="2 3">Ak56</strain>
    </source>
</reference>
<evidence type="ECO:0000313" key="2">
    <source>
        <dbReference type="EMBL" id="NLR82066.1"/>
    </source>
</evidence>
<feature type="signal peptide" evidence="1">
    <location>
        <begin position="1"/>
        <end position="24"/>
    </location>
</feature>
<dbReference type="RefSeq" id="WP_168741831.1">
    <property type="nucleotide sequence ID" value="NZ_JABAHZ010000008.1"/>
</dbReference>
<dbReference type="Proteomes" id="UP000552864">
    <property type="component" value="Unassembled WGS sequence"/>
</dbReference>
<sequence>MRVFKKLIIACALVFLFLPFRLLAQENATGSSNGDASTIAQQRNTAISVNLFTGIPQVYVPLFTYDRGALSLNIGLNYFAGGVQVNEDAPESGLSWNLNAGGVVMRSVRGVPDDYPQVGYLNLPAYPTTMADSTRMKYYDNKLDAQADIFTFNFDGASGRFVIAKDRSIKLIEQKNLKIVPEFTSLPNATYSLTGFIITKEDGTRYEFRDIDLEKFDGESNAAIHEYQYYPIAWNLTRIIAPFNEDTISFKYKIYDIQKSEAAQESITFDKNDQYYNSSFVIFNRRLNRIQDIVMPGGQSVSIIRSMRPDDYGETIKSVALYSNGQVRDKFRFDYTIYDASNNKWIDNFYFGFGVYLGEQDSHKYRAFLKRIVKETPQGQFPYYSFVYNTDYLLPSKGIGLSGSPSGPKGLGSNSRDHWGFYNGKPNSTGIPSVTGFQGADREPSSTFVLAGSLKKVVSPEGMIREYTFESHDRVGITNAVQEVNVSANSPGSYSLNLSQYYTSKHQLNIRLDPGADLSENPPAGCTYSFYLKNSSGQTIDSKTYSFDVLNNTGDAVWDINAPSGTYTVTVQKSGGCTLPVSASLVVSWNNNVVNAPKVIGGGIRIKKVTTYPGNNSAPPITSEYKYVMPDGVTSSGYMAQLPKYEYTRPIVYTDGTMREIRIASSDPINNLKYVGGNPIGYSRVEVLEGGQQGNNGKTVYEFSDFRDINYNQVQAEYPYLQIEKADWGLGLPKKVSTYDNAGKLKKEIINTYNIIQAQLTDPSVASAQLSHVSTSSNGIFDVKKLRTDMFYPLIGRTELLKTQEITHYDNSGSTTNTTSFTYSPVHFNVKTIVQDLDAAKGLSIEKRCYYNTDYTITGGVFQTFKDKSITQLMATEEWITGDADPRMTGGEVVEYQSFNNIIRPYRNYTFAANAPVALSVAGAFSPAVLVRGANLFTVNAINTQYDNQGFLQTSQKEGRVSAILLGPDKQGALMRVQNANYSDVAYTSFETSEKGNFSYSGNPVVDDNALTGQYIYNLSGGAVTSANIRQSMAYSLSLWFRGSEPVVTGAAKIAAFSNTKTGWTLNEYKVNQATISISGTALVDEIRLFPVGAVMRTQTYESSLGVTSECGVDNQPVYYSYDVFKRLVLVRNQNRQIITKKEYGANSVLHTNPVWDTTGVNRCQTDKDGVTGILEIELTDINTNSATWGATKWVTAGNSYACIPAARYEPTGRKRCIVTSDGNNTGGYDIEQRNVNPHSSTYGAYLWVYGGIDNTMCRDLCIGEFKKIINGKCETGKKVYIESEPQKTGWRCIYQYEFSDGTTIGPYDEYSPSPCM</sequence>
<accession>A0A847SVE1</accession>
<proteinExistence type="predicted"/>
<evidence type="ECO:0000313" key="3">
    <source>
        <dbReference type="Proteomes" id="UP000552864"/>
    </source>
</evidence>
<evidence type="ECO:0000256" key="1">
    <source>
        <dbReference type="SAM" id="SignalP"/>
    </source>
</evidence>
<feature type="chain" id="PRO_5032809533" description="YD repeat-containing protein" evidence="1">
    <location>
        <begin position="25"/>
        <end position="1317"/>
    </location>
</feature>
<name>A0A847SVE1_9BACT</name>
<dbReference type="EMBL" id="JABAHZ010000008">
    <property type="protein sequence ID" value="NLR82066.1"/>
    <property type="molecule type" value="Genomic_DNA"/>
</dbReference>
<evidence type="ECO:0008006" key="4">
    <source>
        <dbReference type="Google" id="ProtNLM"/>
    </source>
</evidence>
<protein>
    <recommendedName>
        <fullName evidence="4">YD repeat-containing protein</fullName>
    </recommendedName>
</protein>
<keyword evidence="3" id="KW-1185">Reference proteome</keyword>
<comment type="caution">
    <text evidence="2">The sequence shown here is derived from an EMBL/GenBank/DDBJ whole genome shotgun (WGS) entry which is preliminary data.</text>
</comment>
<gene>
    <name evidence="2" type="ORF">HGH91_25840</name>
</gene>